<evidence type="ECO:0000313" key="2">
    <source>
        <dbReference type="EMBL" id="KAL3746442.1"/>
    </source>
</evidence>
<accession>A0ABD3L4K5</accession>
<comment type="caution">
    <text evidence="2">The sequence shown here is derived from an EMBL/GenBank/DDBJ whole genome shotgun (WGS) entry which is preliminary data.</text>
</comment>
<reference evidence="2 3" key="1">
    <citation type="submission" date="2024-11" db="EMBL/GenBank/DDBJ databases">
        <title>Chromosome-level genome assembly of Eucalyptus globulus Labill. provides insights into its genome evolution.</title>
        <authorList>
            <person name="Li X."/>
        </authorList>
    </citation>
    <scope>NUCLEOTIDE SEQUENCE [LARGE SCALE GENOMIC DNA]</scope>
    <source>
        <strain evidence="2">CL2024</strain>
        <tissue evidence="2">Fresh tender leaves</tissue>
    </source>
</reference>
<dbReference type="PANTHER" id="PTHR11439:SF511">
    <property type="match status" value="1"/>
</dbReference>
<evidence type="ECO:0000313" key="3">
    <source>
        <dbReference type="Proteomes" id="UP001634007"/>
    </source>
</evidence>
<dbReference type="InterPro" id="IPR013103">
    <property type="entry name" value="RVT_2"/>
</dbReference>
<keyword evidence="3" id="KW-1185">Reference proteome</keyword>
<dbReference type="CDD" id="cd09272">
    <property type="entry name" value="RNase_HI_RT_Ty1"/>
    <property type="match status" value="1"/>
</dbReference>
<dbReference type="Proteomes" id="UP001634007">
    <property type="component" value="Unassembled WGS sequence"/>
</dbReference>
<evidence type="ECO:0000259" key="1">
    <source>
        <dbReference type="Pfam" id="PF07727"/>
    </source>
</evidence>
<protein>
    <recommendedName>
        <fullName evidence="1">Reverse transcriptase Ty1/copia-type domain-containing protein</fullName>
    </recommendedName>
</protein>
<dbReference type="EMBL" id="JBJKBG010000003">
    <property type="protein sequence ID" value="KAL3746442.1"/>
    <property type="molecule type" value="Genomic_DNA"/>
</dbReference>
<dbReference type="Pfam" id="PF07727">
    <property type="entry name" value="RVT_2"/>
    <property type="match status" value="1"/>
</dbReference>
<feature type="domain" description="Reverse transcriptase Ty1/copia-type" evidence="1">
    <location>
        <begin position="2"/>
        <end position="70"/>
    </location>
</feature>
<name>A0ABD3L4K5_EUCGL</name>
<dbReference type="AlphaFoldDB" id="A0ABD3L4K5"/>
<dbReference type="InterPro" id="IPR043502">
    <property type="entry name" value="DNA/RNA_pol_sf"/>
</dbReference>
<proteinExistence type="predicted"/>
<sequence>MGNDKIAIEDFKNFLHATFHIKDLGAPKYFLGIEIARFVQGISLSQRKFIMEIISEAGLSGCKPAVIPIEQNTKLTTAEYDKGISQDDDLTLEDPSIYQRLVGKLIYLTMTRPDISYAVQTLSQFMHSPKQSHMNAALKVVKYLKKCLGLGILLSRRCNMEMTAYCDADYATCPMSRRSITGYCIKLGDSLLSWKTKKQATVSLSSAEAEYRAMAKTTCQIVWLRGLLKNLGI</sequence>
<gene>
    <name evidence="2" type="ORF">ACJRO7_015405</name>
</gene>
<organism evidence="2 3">
    <name type="scientific">Eucalyptus globulus</name>
    <name type="common">Tasmanian blue gum</name>
    <dbReference type="NCBI Taxonomy" id="34317"/>
    <lineage>
        <taxon>Eukaryota</taxon>
        <taxon>Viridiplantae</taxon>
        <taxon>Streptophyta</taxon>
        <taxon>Embryophyta</taxon>
        <taxon>Tracheophyta</taxon>
        <taxon>Spermatophyta</taxon>
        <taxon>Magnoliopsida</taxon>
        <taxon>eudicotyledons</taxon>
        <taxon>Gunneridae</taxon>
        <taxon>Pentapetalae</taxon>
        <taxon>rosids</taxon>
        <taxon>malvids</taxon>
        <taxon>Myrtales</taxon>
        <taxon>Myrtaceae</taxon>
        <taxon>Myrtoideae</taxon>
        <taxon>Eucalypteae</taxon>
        <taxon>Eucalyptus</taxon>
    </lineage>
</organism>
<dbReference type="PANTHER" id="PTHR11439">
    <property type="entry name" value="GAG-POL-RELATED RETROTRANSPOSON"/>
    <property type="match status" value="1"/>
</dbReference>
<dbReference type="SUPFAM" id="SSF56672">
    <property type="entry name" value="DNA/RNA polymerases"/>
    <property type="match status" value="1"/>
</dbReference>